<evidence type="ECO:0000259" key="10">
    <source>
        <dbReference type="PROSITE" id="PS50109"/>
    </source>
</evidence>
<dbReference type="Pfam" id="PF02518">
    <property type="entry name" value="HATPase_c"/>
    <property type="match status" value="1"/>
</dbReference>
<feature type="domain" description="PAC" evidence="13">
    <location>
        <begin position="215"/>
        <end position="269"/>
    </location>
</feature>
<dbReference type="InterPro" id="IPR000014">
    <property type="entry name" value="PAS"/>
</dbReference>
<dbReference type="SMART" id="SM00091">
    <property type="entry name" value="PAS"/>
    <property type="match status" value="2"/>
</dbReference>
<dbReference type="CDD" id="cd00082">
    <property type="entry name" value="HisKA"/>
    <property type="match status" value="1"/>
</dbReference>
<dbReference type="PANTHER" id="PTHR43065:SF42">
    <property type="entry name" value="TWO-COMPONENT SENSOR PPRA"/>
    <property type="match status" value="1"/>
</dbReference>
<dbReference type="Pfam" id="PF08447">
    <property type="entry name" value="PAS_3"/>
    <property type="match status" value="1"/>
</dbReference>
<dbReference type="Gene3D" id="1.10.287.130">
    <property type="match status" value="1"/>
</dbReference>
<feature type="domain" description="Response regulatory" evidence="11">
    <location>
        <begin position="529"/>
        <end position="642"/>
    </location>
</feature>
<accession>A0A517XVI8</accession>
<dbReference type="PROSITE" id="PS50109">
    <property type="entry name" value="HIS_KIN"/>
    <property type="match status" value="1"/>
</dbReference>
<dbReference type="RefSeq" id="WP_145240490.1">
    <property type="nucleotide sequence ID" value="NZ_CP036273.1"/>
</dbReference>
<proteinExistence type="predicted"/>
<evidence type="ECO:0000259" key="12">
    <source>
        <dbReference type="PROSITE" id="PS50112"/>
    </source>
</evidence>
<keyword evidence="3 9" id="KW-0597">Phosphoprotein</keyword>
<dbReference type="SUPFAM" id="SSF47384">
    <property type="entry name" value="Homodimeric domain of signal transducing histidine kinase"/>
    <property type="match status" value="1"/>
</dbReference>
<reference evidence="14 15" key="1">
    <citation type="submission" date="2019-02" db="EMBL/GenBank/DDBJ databases">
        <title>Deep-cultivation of Planctomycetes and their phenomic and genomic characterization uncovers novel biology.</title>
        <authorList>
            <person name="Wiegand S."/>
            <person name="Jogler M."/>
            <person name="Boedeker C."/>
            <person name="Pinto D."/>
            <person name="Vollmers J."/>
            <person name="Rivas-Marin E."/>
            <person name="Kohn T."/>
            <person name="Peeters S.H."/>
            <person name="Heuer A."/>
            <person name="Rast P."/>
            <person name="Oberbeckmann S."/>
            <person name="Bunk B."/>
            <person name="Jeske O."/>
            <person name="Meyerdierks A."/>
            <person name="Storesund J.E."/>
            <person name="Kallscheuer N."/>
            <person name="Luecker S."/>
            <person name="Lage O.M."/>
            <person name="Pohl T."/>
            <person name="Merkel B.J."/>
            <person name="Hornburger P."/>
            <person name="Mueller R.-W."/>
            <person name="Bruemmer F."/>
            <person name="Labrenz M."/>
            <person name="Spormann A.M."/>
            <person name="Op den Camp H."/>
            <person name="Overmann J."/>
            <person name="Amann R."/>
            <person name="Jetten M.S.M."/>
            <person name="Mascher T."/>
            <person name="Medema M.H."/>
            <person name="Devos D.P."/>
            <person name="Kaster A.-K."/>
            <person name="Ovreas L."/>
            <person name="Rohde M."/>
            <person name="Galperin M.Y."/>
            <person name="Jogler C."/>
        </authorList>
    </citation>
    <scope>NUCLEOTIDE SEQUENCE [LARGE SCALE GENOMIC DNA]</scope>
    <source>
        <strain evidence="14 15">ETA_A1</strain>
    </source>
</reference>
<dbReference type="PROSITE" id="PS50110">
    <property type="entry name" value="RESPONSE_REGULATORY"/>
    <property type="match status" value="1"/>
</dbReference>
<dbReference type="CDD" id="cd00130">
    <property type="entry name" value="PAS"/>
    <property type="match status" value="2"/>
</dbReference>
<dbReference type="Pfam" id="PF00512">
    <property type="entry name" value="HisKA"/>
    <property type="match status" value="1"/>
</dbReference>
<name>A0A517XVI8_9BACT</name>
<dbReference type="PANTHER" id="PTHR43065">
    <property type="entry name" value="SENSOR HISTIDINE KINASE"/>
    <property type="match status" value="1"/>
</dbReference>
<protein>
    <recommendedName>
        <fullName evidence="2">histidine kinase</fullName>
        <ecNumber evidence="2">2.7.13.3</ecNumber>
    </recommendedName>
</protein>
<dbReference type="InterPro" id="IPR001610">
    <property type="entry name" value="PAC"/>
</dbReference>
<dbReference type="Gene3D" id="3.40.50.2300">
    <property type="match status" value="1"/>
</dbReference>
<dbReference type="NCBIfam" id="TIGR00229">
    <property type="entry name" value="sensory_box"/>
    <property type="match status" value="2"/>
</dbReference>
<dbReference type="InterPro" id="IPR011006">
    <property type="entry name" value="CheY-like_superfamily"/>
</dbReference>
<dbReference type="SUPFAM" id="SSF52172">
    <property type="entry name" value="CheY-like"/>
    <property type="match status" value="1"/>
</dbReference>
<evidence type="ECO:0000256" key="3">
    <source>
        <dbReference type="ARBA" id="ARBA00022553"/>
    </source>
</evidence>
<dbReference type="AlphaFoldDB" id="A0A517XVI8"/>
<dbReference type="InterPro" id="IPR035965">
    <property type="entry name" value="PAS-like_dom_sf"/>
</dbReference>
<evidence type="ECO:0000259" key="11">
    <source>
        <dbReference type="PROSITE" id="PS50110"/>
    </source>
</evidence>
<dbReference type="SMART" id="SM00387">
    <property type="entry name" value="HATPase_c"/>
    <property type="match status" value="1"/>
</dbReference>
<evidence type="ECO:0000256" key="7">
    <source>
        <dbReference type="ARBA" id="ARBA00022840"/>
    </source>
</evidence>
<dbReference type="PRINTS" id="PR00344">
    <property type="entry name" value="BCTRLSENSOR"/>
</dbReference>
<dbReference type="InterPro" id="IPR004358">
    <property type="entry name" value="Sig_transdc_His_kin-like_C"/>
</dbReference>
<dbReference type="Gene3D" id="3.30.565.10">
    <property type="entry name" value="Histidine kinase-like ATPase, C-terminal domain"/>
    <property type="match status" value="1"/>
</dbReference>
<dbReference type="EMBL" id="CP036273">
    <property type="protein sequence ID" value="QDU21494.1"/>
    <property type="molecule type" value="Genomic_DNA"/>
</dbReference>
<sequence length="649" mass="69883">MSQDASPSAPSLRELASHLENTPLAVIAWDREGRVRQWGGQAERMFGWTAGEAFGRHTFEIAPPHPDDLARVDELVRDMLAARRPRAVMRNRNIARDGRVVWCEWYNSVVFDDTGEPASSLSLVLDVSDRVAAEQALQWGETRLRQVLRGAGMLGWDWDFATSRVHATADIGEYFGLPAGQEYVTGEAAWEPIHPDDRPVVVAQMEASARTGGDFVYQFRGSAPGADGRDRWFSARGRTLLNPAGKPLRIVAVTAEITERVHAENEQEALGQQLLDAQKWESLGVLAGGIAHDFNNILTVVLGSAGLAQRHVPPGSPAAPYLEQIEKAAQRAAGLCREMLAYAGRGPAPGGTTDLSRLVRDAQALLEVSTTRHARVQFDLGTGLPPVRADNDQVRRVLVNLVMNAGEAVGDGGRVVVRAGMAEVTGAESAEHFRLAPAPGEYVLLSVTDDGPGIPTEAMGRLFDPFFTTKFPGRGLGLAAVLGIVKTHRGGIRVESAAGRGTTFEVYWPPASPATRPRQPDPKPVAARVALVVDDEMFVREVAASTLEDAGYSPILAGDGTSALEAFRANRAAVWVVVSDVVMPGMTGDELLARIRAEAPDTPAVLISGYSDRRTTARDPRTEFLQKPFHPEELAAAVERVVNSAAPPG</sequence>
<dbReference type="SUPFAM" id="SSF55785">
    <property type="entry name" value="PYP-like sensor domain (PAS domain)"/>
    <property type="match status" value="2"/>
</dbReference>
<evidence type="ECO:0000313" key="14">
    <source>
        <dbReference type="EMBL" id="QDU21494.1"/>
    </source>
</evidence>
<dbReference type="InterPro" id="IPR036890">
    <property type="entry name" value="HATPase_C_sf"/>
</dbReference>
<dbReference type="EC" id="2.7.13.3" evidence="2"/>
<organism evidence="14 15">
    <name type="scientific">Urbifossiella limnaea</name>
    <dbReference type="NCBI Taxonomy" id="2528023"/>
    <lineage>
        <taxon>Bacteria</taxon>
        <taxon>Pseudomonadati</taxon>
        <taxon>Planctomycetota</taxon>
        <taxon>Planctomycetia</taxon>
        <taxon>Gemmatales</taxon>
        <taxon>Gemmataceae</taxon>
        <taxon>Urbifossiella</taxon>
    </lineage>
</organism>
<dbReference type="InterPro" id="IPR013767">
    <property type="entry name" value="PAS_fold"/>
</dbReference>
<feature type="domain" description="PAC" evidence="13">
    <location>
        <begin position="87"/>
        <end position="139"/>
    </location>
</feature>
<keyword evidence="4" id="KW-0808">Transferase</keyword>
<feature type="modified residue" description="4-aspartylphosphate" evidence="9">
    <location>
        <position position="580"/>
    </location>
</feature>
<feature type="domain" description="PAS" evidence="12">
    <location>
        <begin position="11"/>
        <end position="83"/>
    </location>
</feature>
<dbReference type="SMART" id="SM00086">
    <property type="entry name" value="PAC"/>
    <property type="match status" value="2"/>
</dbReference>
<keyword evidence="8" id="KW-0902">Two-component regulatory system</keyword>
<evidence type="ECO:0000256" key="1">
    <source>
        <dbReference type="ARBA" id="ARBA00000085"/>
    </source>
</evidence>
<keyword evidence="6" id="KW-0418">Kinase</keyword>
<feature type="domain" description="Histidine kinase" evidence="10">
    <location>
        <begin position="289"/>
        <end position="512"/>
    </location>
</feature>
<dbReference type="PROSITE" id="PS50113">
    <property type="entry name" value="PAC"/>
    <property type="match status" value="2"/>
</dbReference>
<dbReference type="InterPro" id="IPR001789">
    <property type="entry name" value="Sig_transdc_resp-reg_receiver"/>
</dbReference>
<dbReference type="OrthoDB" id="220475at2"/>
<dbReference type="Pfam" id="PF00989">
    <property type="entry name" value="PAS"/>
    <property type="match status" value="1"/>
</dbReference>
<evidence type="ECO:0000256" key="2">
    <source>
        <dbReference type="ARBA" id="ARBA00012438"/>
    </source>
</evidence>
<evidence type="ECO:0000256" key="9">
    <source>
        <dbReference type="PROSITE-ProRule" id="PRU00169"/>
    </source>
</evidence>
<dbReference type="SMART" id="SM00388">
    <property type="entry name" value="HisKA"/>
    <property type="match status" value="1"/>
</dbReference>
<dbReference type="Proteomes" id="UP000319576">
    <property type="component" value="Chromosome"/>
</dbReference>
<evidence type="ECO:0000256" key="5">
    <source>
        <dbReference type="ARBA" id="ARBA00022741"/>
    </source>
</evidence>
<dbReference type="GO" id="GO:0005524">
    <property type="term" value="F:ATP binding"/>
    <property type="evidence" value="ECO:0007669"/>
    <property type="project" value="UniProtKB-KW"/>
</dbReference>
<dbReference type="SMART" id="SM00448">
    <property type="entry name" value="REC"/>
    <property type="match status" value="1"/>
</dbReference>
<dbReference type="InterPro" id="IPR000700">
    <property type="entry name" value="PAS-assoc_C"/>
</dbReference>
<dbReference type="Gene3D" id="3.30.450.20">
    <property type="entry name" value="PAS domain"/>
    <property type="match status" value="2"/>
</dbReference>
<dbReference type="GO" id="GO:0006355">
    <property type="term" value="P:regulation of DNA-templated transcription"/>
    <property type="evidence" value="ECO:0007669"/>
    <property type="project" value="InterPro"/>
</dbReference>
<dbReference type="PROSITE" id="PS50112">
    <property type="entry name" value="PAS"/>
    <property type="match status" value="1"/>
</dbReference>
<keyword evidence="5" id="KW-0547">Nucleotide-binding</keyword>
<dbReference type="Pfam" id="PF00072">
    <property type="entry name" value="Response_reg"/>
    <property type="match status" value="1"/>
</dbReference>
<keyword evidence="15" id="KW-1185">Reference proteome</keyword>
<evidence type="ECO:0000313" key="15">
    <source>
        <dbReference type="Proteomes" id="UP000319576"/>
    </source>
</evidence>
<dbReference type="SUPFAM" id="SSF55874">
    <property type="entry name" value="ATPase domain of HSP90 chaperone/DNA topoisomerase II/histidine kinase"/>
    <property type="match status" value="1"/>
</dbReference>
<dbReference type="InterPro" id="IPR013655">
    <property type="entry name" value="PAS_fold_3"/>
</dbReference>
<dbReference type="KEGG" id="uli:ETAA1_34610"/>
<dbReference type="InterPro" id="IPR005467">
    <property type="entry name" value="His_kinase_dom"/>
</dbReference>
<evidence type="ECO:0000256" key="6">
    <source>
        <dbReference type="ARBA" id="ARBA00022777"/>
    </source>
</evidence>
<evidence type="ECO:0000259" key="13">
    <source>
        <dbReference type="PROSITE" id="PS50113"/>
    </source>
</evidence>
<evidence type="ECO:0000256" key="8">
    <source>
        <dbReference type="ARBA" id="ARBA00023012"/>
    </source>
</evidence>
<dbReference type="InterPro" id="IPR003594">
    <property type="entry name" value="HATPase_dom"/>
</dbReference>
<gene>
    <name evidence="14" type="ORF">ETAA1_34610</name>
</gene>
<evidence type="ECO:0000256" key="4">
    <source>
        <dbReference type="ARBA" id="ARBA00022679"/>
    </source>
</evidence>
<dbReference type="GO" id="GO:0000155">
    <property type="term" value="F:phosphorelay sensor kinase activity"/>
    <property type="evidence" value="ECO:0007669"/>
    <property type="project" value="InterPro"/>
</dbReference>
<comment type="catalytic activity">
    <reaction evidence="1">
        <text>ATP + protein L-histidine = ADP + protein N-phospho-L-histidine.</text>
        <dbReference type="EC" id="2.7.13.3"/>
    </reaction>
</comment>
<dbReference type="InterPro" id="IPR036097">
    <property type="entry name" value="HisK_dim/P_sf"/>
</dbReference>
<keyword evidence="7" id="KW-0067">ATP-binding</keyword>
<dbReference type="InterPro" id="IPR003661">
    <property type="entry name" value="HisK_dim/P_dom"/>
</dbReference>